<accession>A0A2K3KPG6</accession>
<dbReference type="EMBL" id="ASHM01223554">
    <property type="protein sequence ID" value="PNX68188.1"/>
    <property type="molecule type" value="Genomic_DNA"/>
</dbReference>
<evidence type="ECO:0000313" key="1">
    <source>
        <dbReference type="EMBL" id="PNX68188.1"/>
    </source>
</evidence>
<organism evidence="1 2">
    <name type="scientific">Trifolium pratense</name>
    <name type="common">Red clover</name>
    <dbReference type="NCBI Taxonomy" id="57577"/>
    <lineage>
        <taxon>Eukaryota</taxon>
        <taxon>Viridiplantae</taxon>
        <taxon>Streptophyta</taxon>
        <taxon>Embryophyta</taxon>
        <taxon>Tracheophyta</taxon>
        <taxon>Spermatophyta</taxon>
        <taxon>Magnoliopsida</taxon>
        <taxon>eudicotyledons</taxon>
        <taxon>Gunneridae</taxon>
        <taxon>Pentapetalae</taxon>
        <taxon>rosids</taxon>
        <taxon>fabids</taxon>
        <taxon>Fabales</taxon>
        <taxon>Fabaceae</taxon>
        <taxon>Papilionoideae</taxon>
        <taxon>50 kb inversion clade</taxon>
        <taxon>NPAAA clade</taxon>
        <taxon>Hologalegina</taxon>
        <taxon>IRL clade</taxon>
        <taxon>Trifolieae</taxon>
        <taxon>Trifolium</taxon>
    </lineage>
</organism>
<reference evidence="1 2" key="2">
    <citation type="journal article" date="2017" name="Front. Plant Sci.">
        <title>Gene Classification and Mining of Molecular Markers Useful in Red Clover (Trifolium pratense) Breeding.</title>
        <authorList>
            <person name="Istvanek J."/>
            <person name="Dluhosova J."/>
            <person name="Dluhos P."/>
            <person name="Patkova L."/>
            <person name="Nedelnik J."/>
            <person name="Repkova J."/>
        </authorList>
    </citation>
    <scope>NUCLEOTIDE SEQUENCE [LARGE SCALE GENOMIC DNA]</scope>
    <source>
        <strain evidence="2">cv. Tatra</strain>
        <tissue evidence="1">Young leaves</tissue>
    </source>
</reference>
<proteinExistence type="predicted"/>
<gene>
    <name evidence="1" type="ORF">L195_g063869</name>
</gene>
<dbReference type="ExpressionAtlas" id="A0A2K3KPG6">
    <property type="expression patterns" value="baseline"/>
</dbReference>
<name>A0A2K3KPG6_TRIPR</name>
<evidence type="ECO:0000313" key="2">
    <source>
        <dbReference type="Proteomes" id="UP000236291"/>
    </source>
</evidence>
<sequence length="67" mass="7677">EALKPEIERELEVSKDTVIKTVKNVEELKPEKEAESRVSKGIEELKLLEAIEEMKLKLDGLESKLNE</sequence>
<reference evidence="1 2" key="1">
    <citation type="journal article" date="2014" name="Am. J. Bot.">
        <title>Genome assembly and annotation for red clover (Trifolium pratense; Fabaceae).</title>
        <authorList>
            <person name="Istvanek J."/>
            <person name="Jaros M."/>
            <person name="Krenek A."/>
            <person name="Repkova J."/>
        </authorList>
    </citation>
    <scope>NUCLEOTIDE SEQUENCE [LARGE SCALE GENOMIC DNA]</scope>
    <source>
        <strain evidence="2">cv. Tatra</strain>
        <tissue evidence="1">Young leaves</tissue>
    </source>
</reference>
<dbReference type="Proteomes" id="UP000236291">
    <property type="component" value="Unassembled WGS sequence"/>
</dbReference>
<dbReference type="AlphaFoldDB" id="A0A2K3KPG6"/>
<feature type="non-terminal residue" evidence="1">
    <location>
        <position position="1"/>
    </location>
</feature>
<protein>
    <submittedName>
        <fullName evidence="1">VAMP-associated protein</fullName>
    </submittedName>
</protein>
<feature type="non-terminal residue" evidence="1">
    <location>
        <position position="67"/>
    </location>
</feature>
<comment type="caution">
    <text evidence="1">The sequence shown here is derived from an EMBL/GenBank/DDBJ whole genome shotgun (WGS) entry which is preliminary data.</text>
</comment>